<evidence type="ECO:0000256" key="2">
    <source>
        <dbReference type="ARBA" id="ARBA00023002"/>
    </source>
</evidence>
<proteinExistence type="inferred from homology"/>
<keyword evidence="2" id="KW-0560">Oxidoreductase</keyword>
<sequence>MLLAGKTAIIYGAGGAVGGAVARAFARDGARVFLAGRTPEKLEAVARSIGEGAEVRPVDATDREAIERHFAAIVDQAGPISLMFNAIDWGDTQGERLVDMGYERFGNPIDKALRTWFYTGTTAARHMAANGGGAIVGITANAAREPYAMVGGFGVACAAVEHFLRQLGVEMGLYGVRVANVRSAGSPDAPGVREAFMLRARESGITLEEFERQAGEGTALRHLPSLAEVADAAVLLASDYARAMTVTSANVTCGQQVD</sequence>
<evidence type="ECO:0000313" key="3">
    <source>
        <dbReference type="EMBL" id="MCI0127225.1"/>
    </source>
</evidence>
<dbReference type="PANTHER" id="PTHR43669">
    <property type="entry name" value="5-KETO-D-GLUCONATE 5-REDUCTASE"/>
    <property type="match status" value="1"/>
</dbReference>
<dbReference type="PANTHER" id="PTHR43669:SF3">
    <property type="entry name" value="ALCOHOL DEHYDROGENASE, PUTATIVE (AFU_ORTHOLOGUE AFUA_3G03445)-RELATED"/>
    <property type="match status" value="1"/>
</dbReference>
<evidence type="ECO:0000313" key="4">
    <source>
        <dbReference type="Proteomes" id="UP001156140"/>
    </source>
</evidence>
<organism evidence="3 4">
    <name type="scientific">Paradevosia shaoguanensis</name>
    <dbReference type="NCBI Taxonomy" id="1335043"/>
    <lineage>
        <taxon>Bacteria</taxon>
        <taxon>Pseudomonadati</taxon>
        <taxon>Pseudomonadota</taxon>
        <taxon>Alphaproteobacteria</taxon>
        <taxon>Hyphomicrobiales</taxon>
        <taxon>Devosiaceae</taxon>
        <taxon>Paradevosia</taxon>
    </lineage>
</organism>
<name>A0AA41UBB8_9HYPH</name>
<dbReference type="EMBL" id="JALAZD010000001">
    <property type="protein sequence ID" value="MCI0127225.1"/>
    <property type="molecule type" value="Genomic_DNA"/>
</dbReference>
<dbReference type="PRINTS" id="PR00081">
    <property type="entry name" value="GDHRDH"/>
</dbReference>
<dbReference type="Pfam" id="PF13561">
    <property type="entry name" value="adh_short_C2"/>
    <property type="match status" value="1"/>
</dbReference>
<comment type="similarity">
    <text evidence="1">Belongs to the short-chain dehydrogenases/reductases (SDR) family.</text>
</comment>
<dbReference type="InterPro" id="IPR036291">
    <property type="entry name" value="NAD(P)-bd_dom_sf"/>
</dbReference>
<evidence type="ECO:0000256" key="1">
    <source>
        <dbReference type="ARBA" id="ARBA00006484"/>
    </source>
</evidence>
<reference evidence="3" key="1">
    <citation type="submission" date="2022-03" db="EMBL/GenBank/DDBJ databases">
        <title>The complete genome sequence of a Methyloterrigena soli.</title>
        <authorList>
            <person name="Zi Z."/>
        </authorList>
    </citation>
    <scope>NUCLEOTIDE SEQUENCE</scope>
    <source>
        <strain evidence="3">M48</strain>
    </source>
</reference>
<accession>A0AA41UBB8</accession>
<comment type="caution">
    <text evidence="3">The sequence shown here is derived from an EMBL/GenBank/DDBJ whole genome shotgun (WGS) entry which is preliminary data.</text>
</comment>
<dbReference type="SUPFAM" id="SSF51735">
    <property type="entry name" value="NAD(P)-binding Rossmann-fold domains"/>
    <property type="match status" value="1"/>
</dbReference>
<dbReference type="CDD" id="cd05233">
    <property type="entry name" value="SDR_c"/>
    <property type="match status" value="1"/>
</dbReference>
<dbReference type="GO" id="GO:0016491">
    <property type="term" value="F:oxidoreductase activity"/>
    <property type="evidence" value="ECO:0007669"/>
    <property type="project" value="UniProtKB-KW"/>
</dbReference>
<dbReference type="Proteomes" id="UP001156140">
    <property type="component" value="Unassembled WGS sequence"/>
</dbReference>
<dbReference type="AlphaFoldDB" id="A0AA41UBB8"/>
<keyword evidence="4" id="KW-1185">Reference proteome</keyword>
<dbReference type="InterPro" id="IPR002347">
    <property type="entry name" value="SDR_fam"/>
</dbReference>
<gene>
    <name evidence="3" type="ORF">ML536_10350</name>
</gene>
<protein>
    <submittedName>
        <fullName evidence="3">SDR family oxidoreductase</fullName>
    </submittedName>
</protein>
<dbReference type="Gene3D" id="3.40.50.720">
    <property type="entry name" value="NAD(P)-binding Rossmann-like Domain"/>
    <property type="match status" value="1"/>
</dbReference>
<dbReference type="RefSeq" id="WP_281735813.1">
    <property type="nucleotide sequence ID" value="NZ_JAKETQ010000001.1"/>
</dbReference>